<protein>
    <recommendedName>
        <fullName evidence="4">SnoaL-like domain-containing protein</fullName>
    </recommendedName>
</protein>
<feature type="signal peptide" evidence="1">
    <location>
        <begin position="1"/>
        <end position="21"/>
    </location>
</feature>
<evidence type="ECO:0000256" key="1">
    <source>
        <dbReference type="SAM" id="SignalP"/>
    </source>
</evidence>
<name>A0A1S1Z3Y9_FLAPC</name>
<dbReference type="Gene3D" id="3.10.450.50">
    <property type="match status" value="1"/>
</dbReference>
<dbReference type="RefSeq" id="WP_044220059.1">
    <property type="nucleotide sequence ID" value="NZ_JRYR02000001.1"/>
</dbReference>
<proteinExistence type="predicted"/>
<reference evidence="2 3" key="1">
    <citation type="journal article" date="2012" name="Int. J. Syst. Evol. Microbiol.">
        <title>Flammeovirga pacifica sp. nov., isolated from deep-sea sediment.</title>
        <authorList>
            <person name="Xu H."/>
            <person name="Fu Y."/>
            <person name="Yang N."/>
            <person name="Ding Z."/>
            <person name="Lai Q."/>
            <person name="Zeng R."/>
        </authorList>
    </citation>
    <scope>NUCLEOTIDE SEQUENCE [LARGE SCALE GENOMIC DNA]</scope>
    <source>
        <strain evidence="3">DSM 24597 / LMG 26175 / WPAGA1</strain>
    </source>
</reference>
<comment type="caution">
    <text evidence="2">The sequence shown here is derived from an EMBL/GenBank/DDBJ whole genome shotgun (WGS) entry which is preliminary data.</text>
</comment>
<gene>
    <name evidence="2" type="ORF">NH26_17475</name>
</gene>
<accession>A0A1S1Z3Y9</accession>
<evidence type="ECO:0000313" key="3">
    <source>
        <dbReference type="Proteomes" id="UP000179797"/>
    </source>
</evidence>
<sequence length="269" mass="30866">MKNFKILLTSVLVMLSTLLFAQNEEKEIEKTIRNVIENTQVKQGSMDKVNLIFDTFRTDAIINVTQIYVDGSRKHKVLRTSEYKATYVSQFQESLERTSKLKIHEIRVQGNVGVAIFSLNYNLLSKTNDKVVSRGYESMVATFVKNNNSWKVLELNITDIEEEQFQGKCSCELYKNPNTGQVIAKVAAPKGDRFENDLNNIYKRKKGGITYFMVQGVVFEWADMTTIWTVDSAMKRIDSLGKAKSDDDAVMLILKHIYKNECSEIMLNR</sequence>
<dbReference type="AlphaFoldDB" id="A0A1S1Z3Y9"/>
<dbReference type="Proteomes" id="UP000179797">
    <property type="component" value="Unassembled WGS sequence"/>
</dbReference>
<dbReference type="EMBL" id="JRYR02000001">
    <property type="protein sequence ID" value="OHX68004.1"/>
    <property type="molecule type" value="Genomic_DNA"/>
</dbReference>
<keyword evidence="3" id="KW-1185">Reference proteome</keyword>
<organism evidence="2 3">
    <name type="scientific">Flammeovirga pacifica</name>
    <dbReference type="NCBI Taxonomy" id="915059"/>
    <lineage>
        <taxon>Bacteria</taxon>
        <taxon>Pseudomonadati</taxon>
        <taxon>Bacteroidota</taxon>
        <taxon>Cytophagia</taxon>
        <taxon>Cytophagales</taxon>
        <taxon>Flammeovirgaceae</taxon>
        <taxon>Flammeovirga</taxon>
    </lineage>
</organism>
<evidence type="ECO:0000313" key="2">
    <source>
        <dbReference type="EMBL" id="OHX68004.1"/>
    </source>
</evidence>
<keyword evidence="1" id="KW-0732">Signal</keyword>
<dbReference type="OrthoDB" id="978043at2"/>
<feature type="chain" id="PRO_5010185762" description="SnoaL-like domain-containing protein" evidence="1">
    <location>
        <begin position="22"/>
        <end position="269"/>
    </location>
</feature>
<evidence type="ECO:0008006" key="4">
    <source>
        <dbReference type="Google" id="ProtNLM"/>
    </source>
</evidence>